<evidence type="ECO:0000256" key="4">
    <source>
        <dbReference type="PROSITE-ProRule" id="PRU00169"/>
    </source>
</evidence>
<dbReference type="PROSITE" id="PS50109">
    <property type="entry name" value="HIS_KIN"/>
    <property type="match status" value="1"/>
</dbReference>
<gene>
    <name evidence="8" type="ORF">SPV1_09448</name>
</gene>
<name>Q0EZX5_9PROT</name>
<dbReference type="Pfam" id="PF00512">
    <property type="entry name" value="HisKA"/>
    <property type="match status" value="1"/>
</dbReference>
<keyword evidence="8" id="KW-0418">Kinase</keyword>
<dbReference type="InterPro" id="IPR036890">
    <property type="entry name" value="HATPase_C_sf"/>
</dbReference>
<dbReference type="EMBL" id="AATS01000005">
    <property type="protein sequence ID" value="EAU54909.1"/>
    <property type="molecule type" value="Genomic_DNA"/>
</dbReference>
<dbReference type="Pfam" id="PF13188">
    <property type="entry name" value="PAS_8"/>
    <property type="match status" value="1"/>
</dbReference>
<dbReference type="SUPFAM" id="SSF55785">
    <property type="entry name" value="PYP-like sensor domain (PAS domain)"/>
    <property type="match status" value="1"/>
</dbReference>
<dbReference type="PANTHER" id="PTHR43065">
    <property type="entry name" value="SENSOR HISTIDINE KINASE"/>
    <property type="match status" value="1"/>
</dbReference>
<dbReference type="InterPro" id="IPR003661">
    <property type="entry name" value="HisK_dim/P_dom"/>
</dbReference>
<dbReference type="HOGENOM" id="CLU_000445_114_51_0"/>
<evidence type="ECO:0000256" key="1">
    <source>
        <dbReference type="ARBA" id="ARBA00000085"/>
    </source>
</evidence>
<comment type="caution">
    <text evidence="8">The sequence shown here is derived from an EMBL/GenBank/DDBJ whole genome shotgun (WGS) entry which is preliminary data.</text>
</comment>
<keyword evidence="5" id="KW-0812">Transmembrane</keyword>
<dbReference type="Proteomes" id="UP000005297">
    <property type="component" value="Unassembled WGS sequence"/>
</dbReference>
<protein>
    <recommendedName>
        <fullName evidence="2">histidine kinase</fullName>
        <ecNumber evidence="2">2.7.13.3</ecNumber>
    </recommendedName>
</protein>
<dbReference type="SMART" id="SM00387">
    <property type="entry name" value="HATPase_c"/>
    <property type="match status" value="1"/>
</dbReference>
<dbReference type="SUPFAM" id="SSF47384">
    <property type="entry name" value="Homodimeric domain of signal transducing histidine kinase"/>
    <property type="match status" value="1"/>
</dbReference>
<feature type="transmembrane region" description="Helical" evidence="5">
    <location>
        <begin position="77"/>
        <end position="102"/>
    </location>
</feature>
<feature type="transmembrane region" description="Helical" evidence="5">
    <location>
        <begin position="151"/>
        <end position="168"/>
    </location>
</feature>
<evidence type="ECO:0000259" key="6">
    <source>
        <dbReference type="PROSITE" id="PS50109"/>
    </source>
</evidence>
<dbReference type="EC" id="2.7.13.3" evidence="2"/>
<dbReference type="CDD" id="cd00082">
    <property type="entry name" value="HisKA"/>
    <property type="match status" value="1"/>
</dbReference>
<dbReference type="InterPro" id="IPR001789">
    <property type="entry name" value="Sig_transdc_resp-reg_receiver"/>
</dbReference>
<feature type="transmembrane region" description="Helical" evidence="5">
    <location>
        <begin position="122"/>
        <end position="144"/>
    </location>
</feature>
<dbReference type="InParanoid" id="Q0EZX5"/>
<dbReference type="Gene3D" id="3.30.450.20">
    <property type="entry name" value="PAS domain"/>
    <property type="match status" value="1"/>
</dbReference>
<proteinExistence type="predicted"/>
<comment type="catalytic activity">
    <reaction evidence="1">
        <text>ATP + protein L-histidine = ADP + protein N-phospho-L-histidine.</text>
        <dbReference type="EC" id="2.7.13.3"/>
    </reaction>
</comment>
<evidence type="ECO:0000256" key="3">
    <source>
        <dbReference type="ARBA" id="ARBA00022553"/>
    </source>
</evidence>
<dbReference type="PRINTS" id="PR00344">
    <property type="entry name" value="BCTRLSENSOR"/>
</dbReference>
<dbReference type="InterPro" id="IPR035965">
    <property type="entry name" value="PAS-like_dom_sf"/>
</dbReference>
<accession>Q0EZX5</accession>
<feature type="domain" description="Histidine kinase" evidence="6">
    <location>
        <begin position="336"/>
        <end position="562"/>
    </location>
</feature>
<dbReference type="Gene3D" id="3.40.50.2300">
    <property type="match status" value="1"/>
</dbReference>
<dbReference type="Gene3D" id="1.10.287.130">
    <property type="match status" value="1"/>
</dbReference>
<keyword evidence="8" id="KW-0808">Transferase</keyword>
<evidence type="ECO:0000259" key="7">
    <source>
        <dbReference type="PROSITE" id="PS50110"/>
    </source>
</evidence>
<feature type="modified residue" description="4-aspartylphosphate" evidence="4">
    <location>
        <position position="633"/>
    </location>
</feature>
<organism evidence="8 9">
    <name type="scientific">Mariprofundus ferrooxydans PV-1</name>
    <dbReference type="NCBI Taxonomy" id="314345"/>
    <lineage>
        <taxon>Bacteria</taxon>
        <taxon>Pseudomonadati</taxon>
        <taxon>Pseudomonadota</taxon>
        <taxon>Candidatius Mariprofundia</taxon>
        <taxon>Mariprofundales</taxon>
        <taxon>Mariprofundaceae</taxon>
        <taxon>Mariprofundus</taxon>
    </lineage>
</organism>
<dbReference type="AlphaFoldDB" id="Q0EZX5"/>
<dbReference type="SMART" id="SM00388">
    <property type="entry name" value="HisKA"/>
    <property type="match status" value="1"/>
</dbReference>
<evidence type="ECO:0000313" key="8">
    <source>
        <dbReference type="EMBL" id="EAU54909.1"/>
    </source>
</evidence>
<dbReference type="SUPFAM" id="SSF55874">
    <property type="entry name" value="ATPase domain of HSP90 chaperone/DNA topoisomerase II/histidine kinase"/>
    <property type="match status" value="1"/>
</dbReference>
<reference evidence="8 9" key="1">
    <citation type="submission" date="2006-09" db="EMBL/GenBank/DDBJ databases">
        <authorList>
            <person name="Emerson D."/>
            <person name="Ferriera S."/>
            <person name="Johnson J."/>
            <person name="Kravitz S."/>
            <person name="Halpern A."/>
            <person name="Remington K."/>
            <person name="Beeson K."/>
            <person name="Tran B."/>
            <person name="Rogers Y.-H."/>
            <person name="Friedman R."/>
            <person name="Venter J.C."/>
        </authorList>
    </citation>
    <scope>NUCLEOTIDE SEQUENCE [LARGE SCALE GENOMIC DNA]</scope>
    <source>
        <strain evidence="8 9">PV-1</strain>
    </source>
</reference>
<feature type="transmembrane region" description="Helical" evidence="5">
    <location>
        <begin position="22"/>
        <end position="40"/>
    </location>
</feature>
<dbReference type="SMART" id="SM00448">
    <property type="entry name" value="REC"/>
    <property type="match status" value="1"/>
</dbReference>
<dbReference type="InterPro" id="IPR011006">
    <property type="entry name" value="CheY-like_superfamily"/>
</dbReference>
<dbReference type="Pfam" id="PF00072">
    <property type="entry name" value="Response_reg"/>
    <property type="match status" value="1"/>
</dbReference>
<dbReference type="InterPro" id="IPR000014">
    <property type="entry name" value="PAS"/>
</dbReference>
<dbReference type="InterPro" id="IPR004358">
    <property type="entry name" value="Sig_transdc_His_kin-like_C"/>
</dbReference>
<dbReference type="InterPro" id="IPR003594">
    <property type="entry name" value="HATPase_dom"/>
</dbReference>
<dbReference type="InterPro" id="IPR005467">
    <property type="entry name" value="His_kinase_dom"/>
</dbReference>
<evidence type="ECO:0000313" key="9">
    <source>
        <dbReference type="Proteomes" id="UP000005297"/>
    </source>
</evidence>
<dbReference type="Gene3D" id="3.30.565.10">
    <property type="entry name" value="Histidine kinase-like ATPase, C-terminal domain"/>
    <property type="match status" value="1"/>
</dbReference>
<keyword evidence="3 4" id="KW-0597">Phosphoprotein</keyword>
<dbReference type="CDD" id="cd17546">
    <property type="entry name" value="REC_hyHK_CKI1_RcsC-like"/>
    <property type="match status" value="1"/>
</dbReference>
<evidence type="ECO:0000256" key="2">
    <source>
        <dbReference type="ARBA" id="ARBA00012438"/>
    </source>
</evidence>
<keyword evidence="5" id="KW-1133">Transmembrane helix</keyword>
<keyword evidence="9" id="KW-1185">Reference proteome</keyword>
<dbReference type="SUPFAM" id="SSF52172">
    <property type="entry name" value="CheY-like"/>
    <property type="match status" value="1"/>
</dbReference>
<dbReference type="PANTHER" id="PTHR43065:SF42">
    <property type="entry name" value="TWO-COMPONENT SENSOR PPRA"/>
    <property type="match status" value="1"/>
</dbReference>
<dbReference type="RefSeq" id="WP_009849410.1">
    <property type="nucleotide sequence ID" value="NZ_DS022294.1"/>
</dbReference>
<dbReference type="InterPro" id="IPR036097">
    <property type="entry name" value="HisK_dim/P_sf"/>
</dbReference>
<dbReference type="eggNOG" id="COG4191">
    <property type="taxonomic scope" value="Bacteria"/>
</dbReference>
<feature type="domain" description="Response regulatory" evidence="7">
    <location>
        <begin position="582"/>
        <end position="696"/>
    </location>
</feature>
<sequence length="697" mass="76615">MNPVPQSSAESVFANRRKLMEWVHLASAITLALFAIIHFFMGCCYALSYVEAALALVMMVSWQLVRRGASLSAIENMLMSSAVVLFSALVLLDSLYATGIYWAAGYPFVAYFVQPASRARYWVGLFVAELVVLTGIDAAGWLSIPYSAGQLACLISAVIFYWILAHIYKAQLELRQLQLEESYLTLAEQQERLQVILDYSPIGIWMLDDDRHIRFLNRTWVNWCAAAESDAYRDGDYDKLLSAIFPGCKTWLLDQDGLDSGNLCYSREELPCADHVTRTLDVIRVRLPGAGGRASGLVGFAIDVTAQLKAQTEQQDLLLQIQHGQRLESLGVMAGGIAHDFNNLLTAIQGSIELVKLEEGLSPDVMESLDTMDTATRTAADLCRQMLAYSGKGLMKPEQFNLQDLIEELHGLIDVSVGKEVSLEVEFDPAAKPVSADRSQISQVLLNLSLNAAESMPAGRHGHIRITVSHRHLSEHADVHFVGKAALQPGDYTVLAVEDDGAGMDEEVAERIFDPFFTTKFTGRGLGLSAIIGILNAHDAGMVVDSRKGAGTAMYVWLPCYSGVDSLSGDSTAQATEVYAGRVLLVDDEPGVIQVGTRMLEKLGLQVVAACSGQEALNTFSRDPLSFDWVLLDVTMPGMDGAECLQQLRRIRPEIHVVMTSGYDADSVLEQECEPDDFLPKPYTIEKLRQIAKRIMS</sequence>
<evidence type="ECO:0000256" key="5">
    <source>
        <dbReference type="SAM" id="Phobius"/>
    </source>
</evidence>
<dbReference type="PROSITE" id="PS50110">
    <property type="entry name" value="RESPONSE_REGULATORY"/>
    <property type="match status" value="1"/>
</dbReference>
<dbReference type="Pfam" id="PF02518">
    <property type="entry name" value="HATPase_c"/>
    <property type="match status" value="1"/>
</dbReference>
<dbReference type="GO" id="GO:0000155">
    <property type="term" value="F:phosphorelay sensor kinase activity"/>
    <property type="evidence" value="ECO:0007669"/>
    <property type="project" value="InterPro"/>
</dbReference>
<dbReference type="STRING" id="314344.AL013_11240"/>
<keyword evidence="5" id="KW-0472">Membrane</keyword>